<comment type="caution">
    <text evidence="1">The sequence shown here is derived from an EMBL/GenBank/DDBJ whole genome shotgun (WGS) entry which is preliminary data.</text>
</comment>
<dbReference type="Proteomes" id="UP000823775">
    <property type="component" value="Unassembled WGS sequence"/>
</dbReference>
<organism evidence="1 2">
    <name type="scientific">Datura stramonium</name>
    <name type="common">Jimsonweed</name>
    <name type="synonym">Common thornapple</name>
    <dbReference type="NCBI Taxonomy" id="4076"/>
    <lineage>
        <taxon>Eukaryota</taxon>
        <taxon>Viridiplantae</taxon>
        <taxon>Streptophyta</taxon>
        <taxon>Embryophyta</taxon>
        <taxon>Tracheophyta</taxon>
        <taxon>Spermatophyta</taxon>
        <taxon>Magnoliopsida</taxon>
        <taxon>eudicotyledons</taxon>
        <taxon>Gunneridae</taxon>
        <taxon>Pentapetalae</taxon>
        <taxon>asterids</taxon>
        <taxon>lamiids</taxon>
        <taxon>Solanales</taxon>
        <taxon>Solanaceae</taxon>
        <taxon>Solanoideae</taxon>
        <taxon>Datureae</taxon>
        <taxon>Datura</taxon>
    </lineage>
</organism>
<gene>
    <name evidence="1" type="ORF">HAX54_013673</name>
</gene>
<keyword evidence="2" id="KW-1185">Reference proteome</keyword>
<dbReference type="EMBL" id="JACEIK010001828">
    <property type="protein sequence ID" value="MCD7472438.1"/>
    <property type="molecule type" value="Genomic_DNA"/>
</dbReference>
<name>A0ABS8TN70_DATST</name>
<reference evidence="1 2" key="1">
    <citation type="journal article" date="2021" name="BMC Genomics">
        <title>Datura genome reveals duplications of psychoactive alkaloid biosynthetic genes and high mutation rate following tissue culture.</title>
        <authorList>
            <person name="Rajewski A."/>
            <person name="Carter-House D."/>
            <person name="Stajich J."/>
            <person name="Litt A."/>
        </authorList>
    </citation>
    <scope>NUCLEOTIDE SEQUENCE [LARGE SCALE GENOMIC DNA]</scope>
    <source>
        <strain evidence="1">AR-01</strain>
    </source>
</reference>
<proteinExistence type="predicted"/>
<evidence type="ECO:0000313" key="2">
    <source>
        <dbReference type="Proteomes" id="UP000823775"/>
    </source>
</evidence>
<sequence>MKKVEYYEDCPGCKVEQLKRSDTSVPVKPVFFISMLCRYHLSSLSSILWLSFHIAEGREDISYYAGYVGSSFIFGKSFDFYSLGNNC</sequence>
<protein>
    <submittedName>
        <fullName evidence="1">Uncharacterized protein</fullName>
    </submittedName>
</protein>
<evidence type="ECO:0000313" key="1">
    <source>
        <dbReference type="EMBL" id="MCD7472438.1"/>
    </source>
</evidence>
<accession>A0ABS8TN70</accession>